<dbReference type="InterPro" id="IPR012337">
    <property type="entry name" value="RNaseH-like_sf"/>
</dbReference>
<dbReference type="EMBL" id="CP009805">
    <property type="protein sequence ID" value="ATZ45737.1"/>
    <property type="molecule type" value="Genomic_DNA"/>
</dbReference>
<dbReference type="OrthoDB" id="428177at2759"/>
<dbReference type="InterPro" id="IPR036397">
    <property type="entry name" value="RNaseH_sf"/>
</dbReference>
<dbReference type="InterPro" id="IPR002562">
    <property type="entry name" value="3'-5'_exonuclease_dom"/>
</dbReference>
<dbReference type="Pfam" id="PF01612">
    <property type="entry name" value="DNA_pol_A_exo1"/>
    <property type="match status" value="1"/>
</dbReference>
<reference evidence="2 3" key="1">
    <citation type="journal article" date="2011" name="PLoS Genet.">
        <title>Genomic analysis of the necrotrophic fungal pathogens Sclerotinia sclerotiorum and Botrytis cinerea.</title>
        <authorList>
            <person name="Amselem J."/>
            <person name="Cuomo C.A."/>
            <person name="van Kan J.A."/>
            <person name="Viaud M."/>
            <person name="Benito E.P."/>
            <person name="Couloux A."/>
            <person name="Coutinho P.M."/>
            <person name="de Vries R.P."/>
            <person name="Dyer P.S."/>
            <person name="Fillinger S."/>
            <person name="Fournier E."/>
            <person name="Gout L."/>
            <person name="Hahn M."/>
            <person name="Kohn L."/>
            <person name="Lapalu N."/>
            <person name="Plummer K.M."/>
            <person name="Pradier J.M."/>
            <person name="Quevillon E."/>
            <person name="Sharon A."/>
            <person name="Simon A."/>
            <person name="ten Have A."/>
            <person name="Tudzynski B."/>
            <person name="Tudzynski P."/>
            <person name="Wincker P."/>
            <person name="Andrew M."/>
            <person name="Anthouard V."/>
            <person name="Beever R.E."/>
            <person name="Beffa R."/>
            <person name="Benoit I."/>
            <person name="Bouzid O."/>
            <person name="Brault B."/>
            <person name="Chen Z."/>
            <person name="Choquer M."/>
            <person name="Collemare J."/>
            <person name="Cotton P."/>
            <person name="Danchin E.G."/>
            <person name="Da Silva C."/>
            <person name="Gautier A."/>
            <person name="Giraud C."/>
            <person name="Giraud T."/>
            <person name="Gonzalez C."/>
            <person name="Grossetete S."/>
            <person name="Guldener U."/>
            <person name="Henrissat B."/>
            <person name="Howlett B.J."/>
            <person name="Kodira C."/>
            <person name="Kretschmer M."/>
            <person name="Lappartient A."/>
            <person name="Leroch M."/>
            <person name="Levis C."/>
            <person name="Mauceli E."/>
            <person name="Neuveglise C."/>
            <person name="Oeser B."/>
            <person name="Pearson M."/>
            <person name="Poulain J."/>
            <person name="Poussereau N."/>
            <person name="Quesneville H."/>
            <person name="Rascle C."/>
            <person name="Schumacher J."/>
            <person name="Segurens B."/>
            <person name="Sexton A."/>
            <person name="Silva E."/>
            <person name="Sirven C."/>
            <person name="Soanes D.M."/>
            <person name="Talbot N.J."/>
            <person name="Templeton M."/>
            <person name="Yandava C."/>
            <person name="Yarden O."/>
            <person name="Zeng Q."/>
            <person name="Rollins J.A."/>
            <person name="Lebrun M.H."/>
            <person name="Dickman M."/>
        </authorList>
    </citation>
    <scope>NUCLEOTIDE SEQUENCE [LARGE SCALE GENOMIC DNA]</scope>
    <source>
        <strain evidence="2 3">B05.10</strain>
    </source>
</reference>
<dbReference type="PANTHER" id="PTHR43040">
    <property type="entry name" value="RIBONUCLEASE D"/>
    <property type="match status" value="1"/>
</dbReference>
<organism evidence="2 3">
    <name type="scientific">Botryotinia fuckeliana (strain B05.10)</name>
    <name type="common">Noble rot fungus</name>
    <name type="synonym">Botrytis cinerea</name>
    <dbReference type="NCBI Taxonomy" id="332648"/>
    <lineage>
        <taxon>Eukaryota</taxon>
        <taxon>Fungi</taxon>
        <taxon>Dikarya</taxon>
        <taxon>Ascomycota</taxon>
        <taxon>Pezizomycotina</taxon>
        <taxon>Leotiomycetes</taxon>
        <taxon>Helotiales</taxon>
        <taxon>Sclerotiniaceae</taxon>
        <taxon>Botrytis</taxon>
    </lineage>
</organism>
<dbReference type="PANTHER" id="PTHR43040:SF1">
    <property type="entry name" value="RIBONUCLEASE D"/>
    <property type="match status" value="1"/>
</dbReference>
<evidence type="ECO:0000259" key="1">
    <source>
        <dbReference type="Pfam" id="PF01612"/>
    </source>
</evidence>
<proteinExistence type="predicted"/>
<dbReference type="Gene3D" id="3.30.420.10">
    <property type="entry name" value="Ribonuclease H-like superfamily/Ribonuclease H"/>
    <property type="match status" value="1"/>
</dbReference>
<protein>
    <recommendedName>
        <fullName evidence="1">3'-5' exonuclease domain-containing protein</fullName>
    </recommendedName>
</protein>
<keyword evidence="3" id="KW-1185">Reference proteome</keyword>
<dbReference type="Proteomes" id="UP000001798">
    <property type="component" value="Chromosome 1"/>
</dbReference>
<dbReference type="GeneID" id="36393806"/>
<dbReference type="GO" id="GO:0006139">
    <property type="term" value="P:nucleobase-containing compound metabolic process"/>
    <property type="evidence" value="ECO:0007669"/>
    <property type="project" value="InterPro"/>
</dbReference>
<dbReference type="GO" id="GO:0003676">
    <property type="term" value="F:nucleic acid binding"/>
    <property type="evidence" value="ECO:0007669"/>
    <property type="project" value="InterPro"/>
</dbReference>
<evidence type="ECO:0000313" key="3">
    <source>
        <dbReference type="Proteomes" id="UP000001798"/>
    </source>
</evidence>
<evidence type="ECO:0000313" key="2">
    <source>
        <dbReference type="EMBL" id="ATZ45737.1"/>
    </source>
</evidence>
<sequence length="473" mass="54944">MSTTWYVVFNEEFDENFGMGLDDESEQHSTSYNTYDLTELYDSNQNLSDDDNETIESFSSDCMPNLLSTSEEWLHYYTPGSSDEDEIEEEWETGVDLWVCSQDEHDQWGQQSGPLIDWDLENSTEPVVKEPLFKTTMIDTPTTFNEFLPVLSQLLEDVPELACDCEGGKKFGRHGVLTFFSMTVLSRRETFIIDVSALLKFGIQVFKQENAEGLSLKKVLESKKYLQLWFDVRQDWDTLYHLFEVTPGRILDIQLLEFLSRRGSKRGILGLSRTMQYHGKAFMSSEELDVWLDDKEEGRQYFRGHKLGYAVLEEERPISETTKSYIAGDTDCMFQLYFCLRRKLRDWDNEMEIDIPEKATEPLEDTTELSTIEQPIEAPVVLDSGLSTIKSQDITEPAAPVEPHRRRDWLAFVEEQSLLRAELAMAPEYDPDDEELKYHPTKALLEISRQQSDHGRAIARRDRNIERGWLALW</sequence>
<dbReference type="SUPFAM" id="SSF53098">
    <property type="entry name" value="Ribonuclease H-like"/>
    <property type="match status" value="1"/>
</dbReference>
<dbReference type="KEGG" id="bfu:BCIN_01g04610"/>
<dbReference type="RefSeq" id="XP_024546249.1">
    <property type="nucleotide sequence ID" value="XM_024690480.1"/>
</dbReference>
<dbReference type="VEuPathDB" id="FungiDB:Bcin01g04610"/>
<gene>
    <name evidence="2" type="ORF">BCIN_01g04610</name>
</gene>
<feature type="domain" description="3'-5' exonuclease" evidence="1">
    <location>
        <begin position="148"/>
        <end position="344"/>
    </location>
</feature>
<reference evidence="2 3" key="2">
    <citation type="journal article" date="2012" name="Eukaryot. Cell">
        <title>Genome update of Botrytis cinerea strains B05.10 and T4.</title>
        <authorList>
            <person name="Staats M."/>
            <person name="van Kan J.A."/>
        </authorList>
    </citation>
    <scope>NUCLEOTIDE SEQUENCE [LARGE SCALE GENOMIC DNA]</scope>
    <source>
        <strain evidence="2 3">B05.10</strain>
    </source>
</reference>
<dbReference type="AlphaFoldDB" id="A0A384J5F1"/>
<dbReference type="GO" id="GO:0008408">
    <property type="term" value="F:3'-5' exonuclease activity"/>
    <property type="evidence" value="ECO:0007669"/>
    <property type="project" value="InterPro"/>
</dbReference>
<reference evidence="2 3" key="3">
    <citation type="journal article" date="2017" name="Mol. Plant Pathol.">
        <title>A gapless genome sequence of the fungus Botrytis cinerea.</title>
        <authorList>
            <person name="Van Kan J.A."/>
            <person name="Stassen J.H."/>
            <person name="Mosbach A."/>
            <person name="Van Der Lee T.A."/>
            <person name="Faino L."/>
            <person name="Farmer A.D."/>
            <person name="Papasotiriou D.G."/>
            <person name="Zhou S."/>
            <person name="Seidl M.F."/>
            <person name="Cottam E."/>
            <person name="Edel D."/>
            <person name="Hahn M."/>
            <person name="Schwartz D.C."/>
            <person name="Dietrich R.A."/>
            <person name="Widdison S."/>
            <person name="Scalliet G."/>
        </authorList>
    </citation>
    <scope>NUCLEOTIDE SEQUENCE [LARGE SCALE GENOMIC DNA]</scope>
    <source>
        <strain evidence="2 3">B05.10</strain>
    </source>
</reference>
<name>A0A384J5F1_BOTFB</name>
<accession>A0A384J5F1</accession>